<dbReference type="InterPro" id="IPR036404">
    <property type="entry name" value="Jacalin-like_lectin_dom_sf"/>
</dbReference>
<feature type="domain" description="Jacalin-type lectin" evidence="4">
    <location>
        <begin position="17"/>
        <end position="158"/>
    </location>
</feature>
<evidence type="ECO:0000256" key="1">
    <source>
        <dbReference type="ARBA" id="ARBA00006568"/>
    </source>
</evidence>
<comment type="similarity">
    <text evidence="1">Belongs to the jacalin lectin family.</text>
</comment>
<dbReference type="AlphaFoldDB" id="A0AAE2CP07"/>
<dbReference type="CDD" id="cd09612">
    <property type="entry name" value="Jacalin"/>
    <property type="match status" value="1"/>
</dbReference>
<dbReference type="PANTHER" id="PTHR47293:SF66">
    <property type="entry name" value="JACALIN-RELATED LECTIN 11-RELATED"/>
    <property type="match status" value="1"/>
</dbReference>
<reference evidence="5" key="2">
    <citation type="journal article" date="2024" name="Plant">
        <title>Genomic evolution and insights into agronomic trait innovations of Sesamum species.</title>
        <authorList>
            <person name="Miao H."/>
            <person name="Wang L."/>
            <person name="Qu L."/>
            <person name="Liu H."/>
            <person name="Sun Y."/>
            <person name="Le M."/>
            <person name="Wang Q."/>
            <person name="Wei S."/>
            <person name="Zheng Y."/>
            <person name="Lin W."/>
            <person name="Duan Y."/>
            <person name="Cao H."/>
            <person name="Xiong S."/>
            <person name="Wang X."/>
            <person name="Wei L."/>
            <person name="Li C."/>
            <person name="Ma Q."/>
            <person name="Ju M."/>
            <person name="Zhao R."/>
            <person name="Li G."/>
            <person name="Mu C."/>
            <person name="Tian Q."/>
            <person name="Mei H."/>
            <person name="Zhang T."/>
            <person name="Gao T."/>
            <person name="Zhang H."/>
        </authorList>
    </citation>
    <scope>NUCLEOTIDE SEQUENCE</scope>
    <source>
        <strain evidence="5">3651</strain>
    </source>
</reference>
<evidence type="ECO:0000313" key="5">
    <source>
        <dbReference type="EMBL" id="KAK4429258.1"/>
    </source>
</evidence>
<evidence type="ECO:0000256" key="2">
    <source>
        <dbReference type="ARBA" id="ARBA00022734"/>
    </source>
</evidence>
<dbReference type="FunFam" id="2.100.10.30:FF:000001">
    <property type="entry name" value="Jacalin-related lectin 33"/>
    <property type="match status" value="1"/>
</dbReference>
<organism evidence="5 6">
    <name type="scientific">Sesamum alatum</name>
    <dbReference type="NCBI Taxonomy" id="300844"/>
    <lineage>
        <taxon>Eukaryota</taxon>
        <taxon>Viridiplantae</taxon>
        <taxon>Streptophyta</taxon>
        <taxon>Embryophyta</taxon>
        <taxon>Tracheophyta</taxon>
        <taxon>Spermatophyta</taxon>
        <taxon>Magnoliopsida</taxon>
        <taxon>eudicotyledons</taxon>
        <taxon>Gunneridae</taxon>
        <taxon>Pentapetalae</taxon>
        <taxon>asterids</taxon>
        <taxon>lamiids</taxon>
        <taxon>Lamiales</taxon>
        <taxon>Pedaliaceae</taxon>
        <taxon>Sesamum</taxon>
    </lineage>
</organism>
<sequence length="331" mass="36257">MSENEISSCEGEICIGGWGSGRRSESGQQPQKWSYKPKDGIITQIIVSHRNDVISSIRFVDGSMEYSPLFGSTASANDRTLQININHPAEYLIGVSGDVSTDVIRALRFQTNVNLYCWPERSFYYKSRNFEMEGGKIVGFHGHATSSTLNSIGVYVKAISSLSAALQVDDIFKDSVARYPGPWGGCGGKHWDDGVFSAVKRIHIYFTASRAGIQAIKFQYLRRDGTFIRSPTHGAGAEFDRVVIKIDSDDEFLIGVAGFCGRVKGNKLKGNGGMEVINSLTFYTNKETYGPYGDENGNYFTSMACGNAKVVGFQGSSGTYLNAIGVHLEYV</sequence>
<dbReference type="Gene3D" id="2.100.10.30">
    <property type="entry name" value="Jacalin-like lectin domain"/>
    <property type="match status" value="2"/>
</dbReference>
<dbReference type="GO" id="GO:0030246">
    <property type="term" value="F:carbohydrate binding"/>
    <property type="evidence" value="ECO:0007669"/>
    <property type="project" value="UniProtKB-KW"/>
</dbReference>
<dbReference type="SMART" id="SM00915">
    <property type="entry name" value="Jacalin"/>
    <property type="match status" value="2"/>
</dbReference>
<dbReference type="EMBL" id="JACGWO010000004">
    <property type="protein sequence ID" value="KAK4429258.1"/>
    <property type="molecule type" value="Genomic_DNA"/>
</dbReference>
<evidence type="ECO:0000256" key="3">
    <source>
        <dbReference type="ARBA" id="ARBA00022737"/>
    </source>
</evidence>
<reference evidence="5" key="1">
    <citation type="submission" date="2020-06" db="EMBL/GenBank/DDBJ databases">
        <authorList>
            <person name="Li T."/>
            <person name="Hu X."/>
            <person name="Zhang T."/>
            <person name="Song X."/>
            <person name="Zhang H."/>
            <person name="Dai N."/>
            <person name="Sheng W."/>
            <person name="Hou X."/>
            <person name="Wei L."/>
        </authorList>
    </citation>
    <scope>NUCLEOTIDE SEQUENCE</scope>
    <source>
        <strain evidence="5">3651</strain>
        <tissue evidence="5">Leaf</tissue>
    </source>
</reference>
<dbReference type="Proteomes" id="UP001293254">
    <property type="component" value="Unassembled WGS sequence"/>
</dbReference>
<name>A0AAE2CP07_9LAMI</name>
<evidence type="ECO:0000259" key="4">
    <source>
        <dbReference type="PROSITE" id="PS51752"/>
    </source>
</evidence>
<evidence type="ECO:0000313" key="6">
    <source>
        <dbReference type="Proteomes" id="UP001293254"/>
    </source>
</evidence>
<dbReference type="InterPro" id="IPR001229">
    <property type="entry name" value="Jacalin-like_lectin_dom"/>
</dbReference>
<accession>A0AAE2CP07</accession>
<protein>
    <submittedName>
        <fullName evidence="5">Agglutinin</fullName>
    </submittedName>
</protein>
<keyword evidence="6" id="KW-1185">Reference proteome</keyword>
<dbReference type="PANTHER" id="PTHR47293">
    <property type="entry name" value="JACALIN-RELATED LECTIN 3"/>
    <property type="match status" value="1"/>
</dbReference>
<dbReference type="SUPFAM" id="SSF51101">
    <property type="entry name" value="Mannose-binding lectins"/>
    <property type="match status" value="2"/>
</dbReference>
<proteinExistence type="inferred from homology"/>
<dbReference type="Pfam" id="PF01419">
    <property type="entry name" value="Jacalin"/>
    <property type="match status" value="2"/>
</dbReference>
<comment type="caution">
    <text evidence="5">The sequence shown here is derived from an EMBL/GenBank/DDBJ whole genome shotgun (WGS) entry which is preliminary data.</text>
</comment>
<keyword evidence="2" id="KW-0430">Lectin</keyword>
<dbReference type="PROSITE" id="PS51752">
    <property type="entry name" value="JACALIN_LECTIN"/>
    <property type="match status" value="2"/>
</dbReference>
<gene>
    <name evidence="5" type="ORF">Salat_1226100</name>
</gene>
<feature type="domain" description="Jacalin-type lectin" evidence="4">
    <location>
        <begin position="177"/>
        <end position="330"/>
    </location>
</feature>
<keyword evidence="3" id="KW-0677">Repeat</keyword>
<dbReference type="InterPro" id="IPR033734">
    <property type="entry name" value="Jacalin-like_lectin_dom_plant"/>
</dbReference>